<dbReference type="GO" id="GO:0009014">
    <property type="term" value="F:succinyl-diaminopimelate desuccinylase activity"/>
    <property type="evidence" value="ECO:0007669"/>
    <property type="project" value="UniProtKB-EC"/>
</dbReference>
<comment type="cofactor">
    <cofactor evidence="1">
        <name>Co(2+)</name>
        <dbReference type="ChEBI" id="CHEBI:48828"/>
    </cofactor>
</comment>
<evidence type="ECO:0000313" key="14">
    <source>
        <dbReference type="EMBL" id="KAH7119804.1"/>
    </source>
</evidence>
<dbReference type="Gene3D" id="3.30.70.360">
    <property type="match status" value="1"/>
</dbReference>
<dbReference type="AlphaFoldDB" id="A0A9P9DJ09"/>
<dbReference type="SUPFAM" id="SSF55031">
    <property type="entry name" value="Bacterial exopeptidase dimerisation domain"/>
    <property type="match status" value="1"/>
</dbReference>
<evidence type="ECO:0000256" key="8">
    <source>
        <dbReference type="ARBA" id="ARBA00022833"/>
    </source>
</evidence>
<evidence type="ECO:0000256" key="5">
    <source>
        <dbReference type="ARBA" id="ARBA00011921"/>
    </source>
</evidence>
<evidence type="ECO:0000256" key="3">
    <source>
        <dbReference type="ARBA" id="ARBA00005130"/>
    </source>
</evidence>
<evidence type="ECO:0000256" key="6">
    <source>
        <dbReference type="ARBA" id="ARBA00016853"/>
    </source>
</evidence>
<dbReference type="InterPro" id="IPR001261">
    <property type="entry name" value="ArgE/DapE_CS"/>
</dbReference>
<comment type="caution">
    <text evidence="14">The sequence shown here is derived from an EMBL/GenBank/DDBJ whole genome shotgun (WGS) entry which is preliminary data.</text>
</comment>
<dbReference type="PROSITE" id="PS00758">
    <property type="entry name" value="ARGE_DAPE_CPG2_1"/>
    <property type="match status" value="1"/>
</dbReference>
<evidence type="ECO:0000259" key="12">
    <source>
        <dbReference type="Pfam" id="PF00291"/>
    </source>
</evidence>
<keyword evidence="8" id="KW-0862">Zinc</keyword>
<dbReference type="EMBL" id="JAGMWT010000011">
    <property type="protein sequence ID" value="KAH7119804.1"/>
    <property type="molecule type" value="Genomic_DNA"/>
</dbReference>
<dbReference type="Pfam" id="PF00291">
    <property type="entry name" value="PALP"/>
    <property type="match status" value="1"/>
</dbReference>
<dbReference type="Gene3D" id="3.40.50.1100">
    <property type="match status" value="3"/>
</dbReference>
<evidence type="ECO:0000256" key="1">
    <source>
        <dbReference type="ARBA" id="ARBA00001941"/>
    </source>
</evidence>
<comment type="catalytic activity">
    <reaction evidence="10">
        <text>N-succinyl-(2S,6S)-2,6-diaminopimelate + H2O = (2S,6S)-2,6-diaminopimelate + succinate</text>
        <dbReference type="Rhea" id="RHEA:22608"/>
        <dbReference type="ChEBI" id="CHEBI:15377"/>
        <dbReference type="ChEBI" id="CHEBI:30031"/>
        <dbReference type="ChEBI" id="CHEBI:57609"/>
        <dbReference type="ChEBI" id="CHEBI:58087"/>
        <dbReference type="EC" id="3.5.1.18"/>
    </reaction>
</comment>
<organism evidence="14 15">
    <name type="scientific">Dendryphion nanum</name>
    <dbReference type="NCBI Taxonomy" id="256645"/>
    <lineage>
        <taxon>Eukaryota</taxon>
        <taxon>Fungi</taxon>
        <taxon>Dikarya</taxon>
        <taxon>Ascomycota</taxon>
        <taxon>Pezizomycotina</taxon>
        <taxon>Dothideomycetes</taxon>
        <taxon>Pleosporomycetidae</taxon>
        <taxon>Pleosporales</taxon>
        <taxon>Torulaceae</taxon>
        <taxon>Dendryphion</taxon>
    </lineage>
</organism>
<keyword evidence="15" id="KW-1185">Reference proteome</keyword>
<comment type="pathway">
    <text evidence="3">Amino-acid biosynthesis; L-lysine biosynthesis via DAP pathway; LL-2,6-diaminopimelate from (S)-tetrahydrodipicolinate (succinylase route): step 3/3.</text>
</comment>
<dbReference type="InterPro" id="IPR036052">
    <property type="entry name" value="TrpB-like_PALP_sf"/>
</dbReference>
<dbReference type="Pfam" id="PF01546">
    <property type="entry name" value="Peptidase_M20"/>
    <property type="match status" value="1"/>
</dbReference>
<evidence type="ECO:0000256" key="9">
    <source>
        <dbReference type="ARBA" id="ARBA00023285"/>
    </source>
</evidence>
<evidence type="ECO:0000256" key="7">
    <source>
        <dbReference type="ARBA" id="ARBA00022801"/>
    </source>
</evidence>
<accession>A0A9P9DJ09</accession>
<evidence type="ECO:0000256" key="2">
    <source>
        <dbReference type="ARBA" id="ARBA00001947"/>
    </source>
</evidence>
<dbReference type="Pfam" id="PF07687">
    <property type="entry name" value="M20_dimer"/>
    <property type="match status" value="1"/>
</dbReference>
<name>A0A9P9DJ09_9PLEO</name>
<evidence type="ECO:0000256" key="11">
    <source>
        <dbReference type="SAM" id="MobiDB-lite"/>
    </source>
</evidence>
<dbReference type="PANTHER" id="PTHR42937">
    <property type="match status" value="1"/>
</dbReference>
<dbReference type="SUPFAM" id="SSF53187">
    <property type="entry name" value="Zn-dependent exopeptidases"/>
    <property type="match status" value="1"/>
</dbReference>
<keyword evidence="7" id="KW-0378">Hydrolase</keyword>
<feature type="domain" description="Peptidase M20 dimerisation" evidence="13">
    <location>
        <begin position="540"/>
        <end position="649"/>
    </location>
</feature>
<comment type="similarity">
    <text evidence="4">Belongs to the peptidase M20A family.</text>
</comment>
<evidence type="ECO:0000259" key="13">
    <source>
        <dbReference type="Pfam" id="PF07687"/>
    </source>
</evidence>
<dbReference type="Gene3D" id="3.40.630.10">
    <property type="entry name" value="Zn peptidases"/>
    <property type="match status" value="2"/>
</dbReference>
<dbReference type="InterPro" id="IPR036264">
    <property type="entry name" value="Bact_exopeptidase_dim_dom"/>
</dbReference>
<evidence type="ECO:0000256" key="10">
    <source>
        <dbReference type="ARBA" id="ARBA00051301"/>
    </source>
</evidence>
<evidence type="ECO:0000256" key="4">
    <source>
        <dbReference type="ARBA" id="ARBA00006247"/>
    </source>
</evidence>
<dbReference type="NCBIfam" id="NF006058">
    <property type="entry name" value="PRK08206.1"/>
    <property type="match status" value="1"/>
</dbReference>
<gene>
    <name evidence="14" type="ORF">B0J11DRAFT_70768</name>
</gene>
<protein>
    <recommendedName>
        <fullName evidence="6">Probable succinyl-diaminopimelate desuccinylase</fullName>
        <ecNumber evidence="5">3.5.1.18</ecNumber>
    </recommendedName>
</protein>
<dbReference type="InterPro" id="IPR010182">
    <property type="entry name" value="ArgE/DapE"/>
</dbReference>
<dbReference type="InterPro" id="IPR002933">
    <property type="entry name" value="Peptidase_M20"/>
</dbReference>
<evidence type="ECO:0000313" key="15">
    <source>
        <dbReference type="Proteomes" id="UP000700596"/>
    </source>
</evidence>
<dbReference type="PANTHER" id="PTHR42937:SF1">
    <property type="entry name" value="DIAMINOPROPIONATE AMMONIA-LYASE"/>
    <property type="match status" value="1"/>
</dbReference>
<dbReference type="NCBIfam" id="TIGR01910">
    <property type="entry name" value="DapE-ArgE"/>
    <property type="match status" value="1"/>
</dbReference>
<feature type="domain" description="Tryptophan synthase beta chain-like PALP" evidence="12">
    <location>
        <begin position="38"/>
        <end position="356"/>
    </location>
</feature>
<sequence>MISRRPPYFNPNAEKWRPADDTVTSSSEQAYSFHQKLPGYSPTRLHPLKAVAEELGLKAVYIKDETSRLDLPSFKVLGASWGAFRALTDRLGLSFGSDLATVQDAVRSQPVTLFAATDGNHGRAVAWIGTLLGTKVEIYVPKGLDEKTKQRIRDEGAEVTQLDLSYDEAVRVAHEKSKELGGLLVQDTSFPGYEEIPRWIVEGYATMMREIDEQIEQTADLVIVPVGVGSFAQAVTIHSKSRGTRVVTVEPDTAACLWKSLVRGFPIPIKTTHTIMTGLDCGSVSDVAWSILKAGVDASVTISDYEAHKSRDYLQSQGVSAGPCGAAGLAALRRLTLSERHALQLGDKSTVVLLCTEGQREYDVPRSVATEDPVCLTRTLVQIDSANPGGGMIAGPGEKEIARYISAWLEHRDIETHWIELTPGRPSVVGIARGSGGGKSLMLNGHIDTVTLSGYDGDALSGDISDGKLYGRGAGDMKGGVAAALVALARAKKHCLKGDVIFTGVADEEDLSIGTEQVLAAGWRADAAIVSEPTNLDMVVAHKGFVWLEVNVYGVAAHGSQPAEGVDAIAKAGYFLIELDRLAQKLASETPKTPLGPPSVHTSMVKGGEEPASYPAKCTISVEWRSLPDESVDSVKQRFEDILQSISKEVPNFSYDIRVLFSRPPFSISEGHPFVSTCKQHIEKARKKEISGSSRPFWTDCALLAEKGIPAILFGPEGDGFHAKTEWADVESINVVADTLFSVAQEFCA</sequence>
<dbReference type="OrthoDB" id="10059875at2759"/>
<proteinExistence type="inferred from homology"/>
<dbReference type="EC" id="3.5.1.18" evidence="5"/>
<dbReference type="InterPro" id="IPR011650">
    <property type="entry name" value="Peptidase_M20_dimer"/>
</dbReference>
<dbReference type="SUPFAM" id="SSF53686">
    <property type="entry name" value="Tryptophan synthase beta subunit-like PLP-dependent enzymes"/>
    <property type="match status" value="1"/>
</dbReference>
<keyword evidence="9" id="KW-0170">Cobalt</keyword>
<comment type="cofactor">
    <cofactor evidence="2">
        <name>Zn(2+)</name>
        <dbReference type="ChEBI" id="CHEBI:29105"/>
    </cofactor>
</comment>
<reference evidence="14" key="1">
    <citation type="journal article" date="2021" name="Nat. Commun.">
        <title>Genetic determinants of endophytism in the Arabidopsis root mycobiome.</title>
        <authorList>
            <person name="Mesny F."/>
            <person name="Miyauchi S."/>
            <person name="Thiergart T."/>
            <person name="Pickel B."/>
            <person name="Atanasova L."/>
            <person name="Karlsson M."/>
            <person name="Huettel B."/>
            <person name="Barry K.W."/>
            <person name="Haridas S."/>
            <person name="Chen C."/>
            <person name="Bauer D."/>
            <person name="Andreopoulos W."/>
            <person name="Pangilinan J."/>
            <person name="LaButti K."/>
            <person name="Riley R."/>
            <person name="Lipzen A."/>
            <person name="Clum A."/>
            <person name="Drula E."/>
            <person name="Henrissat B."/>
            <person name="Kohler A."/>
            <person name="Grigoriev I.V."/>
            <person name="Martin F.M."/>
            <person name="Hacquard S."/>
        </authorList>
    </citation>
    <scope>NUCLEOTIDE SEQUENCE</scope>
    <source>
        <strain evidence="14">MPI-CAGE-CH-0243</strain>
    </source>
</reference>
<dbReference type="InterPro" id="IPR001926">
    <property type="entry name" value="TrpB-like_PALP"/>
</dbReference>
<feature type="region of interest" description="Disordered" evidence="11">
    <location>
        <begin position="1"/>
        <end position="21"/>
    </location>
</feature>
<dbReference type="Proteomes" id="UP000700596">
    <property type="component" value="Unassembled WGS sequence"/>
</dbReference>